<comment type="subcellular location">
    <subcellularLocation>
        <location evidence="6">Cytoplasm</location>
    </subcellularLocation>
</comment>
<dbReference type="Proteomes" id="UP000657177">
    <property type="component" value="Unassembled WGS sequence"/>
</dbReference>
<dbReference type="InterPro" id="IPR014777">
    <property type="entry name" value="4pyrrole_Mease_sub1"/>
</dbReference>
<protein>
    <recommendedName>
        <fullName evidence="6">Ribosomal RNA small subunit methyltransferase I</fullName>
        <ecNumber evidence="6">2.1.1.198</ecNumber>
    </recommendedName>
    <alternativeName>
        <fullName evidence="6">16S rRNA 2'-O-ribose C1402 methyltransferase</fullName>
    </alternativeName>
    <alternativeName>
        <fullName evidence="6">rRNA (cytidine-2'-O-)-methyltransferase RsmI</fullName>
    </alternativeName>
</protein>
<reference evidence="8" key="1">
    <citation type="submission" date="2020-06" db="EMBL/GenBank/DDBJ databases">
        <title>Novel chitinolytic bacterium.</title>
        <authorList>
            <person name="Ungkulpasvich U."/>
            <person name="Kosugi A."/>
            <person name="Uke A."/>
        </authorList>
    </citation>
    <scope>NUCLEOTIDE SEQUENCE</scope>
    <source>
        <strain evidence="8">UUS1-1</strain>
    </source>
</reference>
<dbReference type="InterPro" id="IPR014776">
    <property type="entry name" value="4pyrrole_Mease_sub2"/>
</dbReference>
<keyword evidence="1 6" id="KW-0963">Cytoplasm</keyword>
<organism evidence="8 9">
    <name type="scientific">Capillibacterium thermochitinicola</name>
    <dbReference type="NCBI Taxonomy" id="2699427"/>
    <lineage>
        <taxon>Bacteria</taxon>
        <taxon>Bacillati</taxon>
        <taxon>Bacillota</taxon>
        <taxon>Capillibacterium</taxon>
    </lineage>
</organism>
<dbReference type="HAMAP" id="MF_01877">
    <property type="entry name" value="16SrRNA_methyltr_I"/>
    <property type="match status" value="1"/>
</dbReference>
<dbReference type="SUPFAM" id="SSF53790">
    <property type="entry name" value="Tetrapyrrole methylase"/>
    <property type="match status" value="1"/>
</dbReference>
<dbReference type="FunFam" id="3.30.950.10:FF:000002">
    <property type="entry name" value="Ribosomal RNA small subunit methyltransferase I"/>
    <property type="match status" value="1"/>
</dbReference>
<dbReference type="PROSITE" id="PS01296">
    <property type="entry name" value="RSMI"/>
    <property type="match status" value="1"/>
</dbReference>
<keyword evidence="2 6" id="KW-0698">rRNA processing</keyword>
<evidence type="ECO:0000313" key="8">
    <source>
        <dbReference type="EMBL" id="MBA2132024.1"/>
    </source>
</evidence>
<dbReference type="FunFam" id="3.40.1010.10:FF:000007">
    <property type="entry name" value="Ribosomal RNA small subunit methyltransferase I"/>
    <property type="match status" value="1"/>
</dbReference>
<feature type="domain" description="Tetrapyrrole methylase" evidence="7">
    <location>
        <begin position="20"/>
        <end position="219"/>
    </location>
</feature>
<dbReference type="InterPro" id="IPR000878">
    <property type="entry name" value="4pyrrol_Mease"/>
</dbReference>
<evidence type="ECO:0000256" key="5">
    <source>
        <dbReference type="ARBA" id="ARBA00022691"/>
    </source>
</evidence>
<dbReference type="CDD" id="cd11648">
    <property type="entry name" value="RsmI"/>
    <property type="match status" value="1"/>
</dbReference>
<dbReference type="PANTHER" id="PTHR46111:SF1">
    <property type="entry name" value="RIBOSOMAL RNA SMALL SUBUNIT METHYLTRANSFERASE I"/>
    <property type="match status" value="1"/>
</dbReference>
<evidence type="ECO:0000313" key="9">
    <source>
        <dbReference type="Proteomes" id="UP000657177"/>
    </source>
</evidence>
<evidence type="ECO:0000256" key="2">
    <source>
        <dbReference type="ARBA" id="ARBA00022552"/>
    </source>
</evidence>
<dbReference type="PANTHER" id="PTHR46111">
    <property type="entry name" value="RIBOSOMAL RNA SMALL SUBUNIT METHYLTRANSFERASE I"/>
    <property type="match status" value="1"/>
</dbReference>
<gene>
    <name evidence="6 8" type="primary">rsmI</name>
    <name evidence="8" type="ORF">G5B42_00400</name>
</gene>
<comment type="similarity">
    <text evidence="6">Belongs to the methyltransferase superfamily. RsmI family.</text>
</comment>
<evidence type="ECO:0000259" key="7">
    <source>
        <dbReference type="Pfam" id="PF00590"/>
    </source>
</evidence>
<dbReference type="NCBIfam" id="TIGR00096">
    <property type="entry name" value="16S rRNA (cytidine(1402)-2'-O)-methyltransferase"/>
    <property type="match status" value="1"/>
</dbReference>
<keyword evidence="5 6" id="KW-0949">S-adenosyl-L-methionine</keyword>
<dbReference type="AlphaFoldDB" id="A0A8J6HZJ1"/>
<dbReference type="EC" id="2.1.1.198" evidence="6"/>
<comment type="catalytic activity">
    <reaction evidence="6">
        <text>cytidine(1402) in 16S rRNA + S-adenosyl-L-methionine = 2'-O-methylcytidine(1402) in 16S rRNA + S-adenosyl-L-homocysteine + H(+)</text>
        <dbReference type="Rhea" id="RHEA:42924"/>
        <dbReference type="Rhea" id="RHEA-COMP:10285"/>
        <dbReference type="Rhea" id="RHEA-COMP:10286"/>
        <dbReference type="ChEBI" id="CHEBI:15378"/>
        <dbReference type="ChEBI" id="CHEBI:57856"/>
        <dbReference type="ChEBI" id="CHEBI:59789"/>
        <dbReference type="ChEBI" id="CHEBI:74495"/>
        <dbReference type="ChEBI" id="CHEBI:82748"/>
        <dbReference type="EC" id="2.1.1.198"/>
    </reaction>
</comment>
<name>A0A8J6HZJ1_9FIRM</name>
<dbReference type="InterPro" id="IPR008189">
    <property type="entry name" value="rRNA_ssu_MeTfrase_I"/>
</dbReference>
<dbReference type="Gene3D" id="3.30.950.10">
    <property type="entry name" value="Methyltransferase, Cobalt-precorrin-4 Transmethylase, Domain 2"/>
    <property type="match status" value="1"/>
</dbReference>
<evidence type="ECO:0000256" key="3">
    <source>
        <dbReference type="ARBA" id="ARBA00022603"/>
    </source>
</evidence>
<dbReference type="PIRSF" id="PIRSF005917">
    <property type="entry name" value="MTase_YraL"/>
    <property type="match status" value="1"/>
</dbReference>
<dbReference type="EMBL" id="JAAKDE010000001">
    <property type="protein sequence ID" value="MBA2132024.1"/>
    <property type="molecule type" value="Genomic_DNA"/>
</dbReference>
<keyword evidence="4 6" id="KW-0808">Transferase</keyword>
<evidence type="ECO:0000256" key="4">
    <source>
        <dbReference type="ARBA" id="ARBA00022679"/>
    </source>
</evidence>
<dbReference type="InterPro" id="IPR018063">
    <property type="entry name" value="SAM_MeTrfase_RsmI_CS"/>
</dbReference>
<evidence type="ECO:0000256" key="6">
    <source>
        <dbReference type="HAMAP-Rule" id="MF_01877"/>
    </source>
</evidence>
<dbReference type="Gene3D" id="3.40.1010.10">
    <property type="entry name" value="Cobalt-precorrin-4 Transmethylase, Domain 1"/>
    <property type="match status" value="1"/>
</dbReference>
<comment type="caution">
    <text evidence="8">The sequence shown here is derived from an EMBL/GenBank/DDBJ whole genome shotgun (WGS) entry which is preliminary data.</text>
</comment>
<dbReference type="InterPro" id="IPR035996">
    <property type="entry name" value="4pyrrol_Methylase_sf"/>
</dbReference>
<proteinExistence type="inferred from homology"/>
<dbReference type="GO" id="GO:0005737">
    <property type="term" value="C:cytoplasm"/>
    <property type="evidence" value="ECO:0007669"/>
    <property type="project" value="UniProtKB-SubCell"/>
</dbReference>
<dbReference type="GO" id="GO:0070677">
    <property type="term" value="F:rRNA (cytosine-2'-O-)-methyltransferase activity"/>
    <property type="evidence" value="ECO:0007669"/>
    <property type="project" value="UniProtKB-UniRule"/>
</dbReference>
<dbReference type="RefSeq" id="WP_181338462.1">
    <property type="nucleotide sequence ID" value="NZ_JAAKDE010000001.1"/>
</dbReference>
<keyword evidence="9" id="KW-1185">Reference proteome</keyword>
<keyword evidence="3 6" id="KW-0489">Methyltransferase</keyword>
<accession>A0A8J6HZJ1</accession>
<dbReference type="Pfam" id="PF00590">
    <property type="entry name" value="TP_methylase"/>
    <property type="match status" value="1"/>
</dbReference>
<evidence type="ECO:0000256" key="1">
    <source>
        <dbReference type="ARBA" id="ARBA00022490"/>
    </source>
</evidence>
<comment type="function">
    <text evidence="6">Catalyzes the 2'-O-methylation of the ribose of cytidine 1402 (C1402) in 16S rRNA.</text>
</comment>
<sequence>MNEEYRASNQPQGEPVAGCLYLVTTPIGNLEDLTPRAARILKEVDLIAAEDTRQTRKLLAHLGIQQRIVSYYREKEQERAALLLEYLKNGAQIAVVSDAGTPGLSDPGAVLVAKAVASGIQVVPVPGVSACLAALVASGLPTHRFVFEGFLPRKPKEKKARLAALAGEERTIVLYEAPHRLTETLELLARQLGPERPVVIARELTKKFEEFWRGTLAEAVRVWSARDVRGEFTLVLAGRSPEAEEEPEAADYECLYQEIQQRCRAGEKASAVIREIAQRDNLSRSDLYQYYQKRKGD</sequence>